<feature type="binding site" evidence="10">
    <location>
        <begin position="337"/>
        <end position="338"/>
    </location>
    <ligand>
        <name>ATP</name>
        <dbReference type="ChEBI" id="CHEBI:30616"/>
    </ligand>
</feature>
<dbReference type="InterPro" id="IPR014729">
    <property type="entry name" value="Rossmann-like_a/b/a_fold"/>
</dbReference>
<dbReference type="InterPro" id="IPR006426">
    <property type="entry name" value="Asn_synth_AEB"/>
</dbReference>
<evidence type="ECO:0000256" key="6">
    <source>
        <dbReference type="ARBA" id="ARBA00022888"/>
    </source>
</evidence>
<reference evidence="13 14" key="1">
    <citation type="journal article" date="2019" name="Emerg. Microbes Infect.">
        <title>Comprehensive subspecies identification of 175 nontuberculous mycobacteria species based on 7547 genomic profiles.</title>
        <authorList>
            <person name="Matsumoto Y."/>
            <person name="Kinjo T."/>
            <person name="Motooka D."/>
            <person name="Nabeya D."/>
            <person name="Jung N."/>
            <person name="Uechi K."/>
            <person name="Horii T."/>
            <person name="Iida T."/>
            <person name="Fujita J."/>
            <person name="Nakamura S."/>
        </authorList>
    </citation>
    <scope>NUCLEOTIDE SEQUENCE [LARGE SCALE GENOMIC DNA]</scope>
    <source>
        <strain evidence="13 14">JCM 6370</strain>
    </source>
</reference>
<evidence type="ECO:0000313" key="14">
    <source>
        <dbReference type="Proteomes" id="UP000467252"/>
    </source>
</evidence>
<dbReference type="PIRSF" id="PIRSF001589">
    <property type="entry name" value="Asn_synthetase_glu-h"/>
    <property type="match status" value="1"/>
</dbReference>
<dbReference type="Proteomes" id="UP000467252">
    <property type="component" value="Chromosome"/>
</dbReference>
<feature type="binding site" evidence="10">
    <location>
        <position position="93"/>
    </location>
    <ligand>
        <name>L-glutamine</name>
        <dbReference type="ChEBI" id="CHEBI:58359"/>
    </ligand>
</feature>
<organism evidence="13 14">
    <name type="scientific">Mycolicibacterium pulveris</name>
    <name type="common">Mycobacterium pulveris</name>
    <dbReference type="NCBI Taxonomy" id="36813"/>
    <lineage>
        <taxon>Bacteria</taxon>
        <taxon>Bacillati</taxon>
        <taxon>Actinomycetota</taxon>
        <taxon>Actinomycetes</taxon>
        <taxon>Mycobacteriales</taxon>
        <taxon>Mycobacteriaceae</taxon>
        <taxon>Mycolicibacterium</taxon>
    </lineage>
</organism>
<dbReference type="Pfam" id="PF00733">
    <property type="entry name" value="Asn_synthase"/>
    <property type="match status" value="1"/>
</dbReference>
<evidence type="ECO:0000256" key="4">
    <source>
        <dbReference type="ARBA" id="ARBA00022741"/>
    </source>
</evidence>
<keyword evidence="3 9" id="KW-0028">Amino-acid biosynthesis</keyword>
<comment type="catalytic activity">
    <reaction evidence="8">
        <text>L-aspartate + L-glutamine + ATP + H2O = L-asparagine + L-glutamate + AMP + diphosphate + H(+)</text>
        <dbReference type="Rhea" id="RHEA:12228"/>
        <dbReference type="ChEBI" id="CHEBI:15377"/>
        <dbReference type="ChEBI" id="CHEBI:15378"/>
        <dbReference type="ChEBI" id="CHEBI:29985"/>
        <dbReference type="ChEBI" id="CHEBI:29991"/>
        <dbReference type="ChEBI" id="CHEBI:30616"/>
        <dbReference type="ChEBI" id="CHEBI:33019"/>
        <dbReference type="ChEBI" id="CHEBI:58048"/>
        <dbReference type="ChEBI" id="CHEBI:58359"/>
        <dbReference type="ChEBI" id="CHEBI:456215"/>
        <dbReference type="EC" id="6.3.5.4"/>
    </reaction>
</comment>
<dbReference type="SUPFAM" id="SSF56235">
    <property type="entry name" value="N-terminal nucleophile aminohydrolases (Ntn hydrolases)"/>
    <property type="match status" value="1"/>
</dbReference>
<dbReference type="InterPro" id="IPR017932">
    <property type="entry name" value="GATase_2_dom"/>
</dbReference>
<evidence type="ECO:0000259" key="12">
    <source>
        <dbReference type="PROSITE" id="PS51278"/>
    </source>
</evidence>
<evidence type="ECO:0000256" key="3">
    <source>
        <dbReference type="ARBA" id="ARBA00022605"/>
    </source>
</evidence>
<evidence type="ECO:0000256" key="9">
    <source>
        <dbReference type="PIRSR" id="PIRSR001589-1"/>
    </source>
</evidence>
<evidence type="ECO:0000256" key="7">
    <source>
        <dbReference type="ARBA" id="ARBA00029440"/>
    </source>
</evidence>
<dbReference type="AlphaFoldDB" id="A0A7I7UGR2"/>
<dbReference type="PANTHER" id="PTHR11772:SF2">
    <property type="entry name" value="ASPARAGINE SYNTHETASE [GLUTAMINE-HYDROLYZING]"/>
    <property type="match status" value="1"/>
</dbReference>
<dbReference type="InterPro" id="IPR029055">
    <property type="entry name" value="Ntn_hydrolases_N"/>
</dbReference>
<keyword evidence="6 9" id="KW-0061">Asparagine biosynthesis</keyword>
<evidence type="ECO:0000256" key="8">
    <source>
        <dbReference type="ARBA" id="ARBA00048741"/>
    </source>
</evidence>
<keyword evidence="14" id="KW-1185">Reference proteome</keyword>
<feature type="site" description="Important for beta-aspartyl-AMP intermediate formation" evidence="11">
    <location>
        <position position="339"/>
    </location>
</feature>
<evidence type="ECO:0000256" key="1">
    <source>
        <dbReference type="ARBA" id="ARBA00012737"/>
    </source>
</evidence>
<dbReference type="EC" id="6.3.5.4" evidence="1"/>
<dbReference type="EMBL" id="AP022599">
    <property type="protein sequence ID" value="BBY80083.1"/>
    <property type="molecule type" value="Genomic_DNA"/>
</dbReference>
<feature type="domain" description="Glutamine amidotransferase type-2" evidence="12">
    <location>
        <begin position="2"/>
        <end position="203"/>
    </location>
</feature>
<protein>
    <recommendedName>
        <fullName evidence="1">asparagine synthase (glutamine-hydrolyzing)</fullName>
        <ecNumber evidence="1">6.3.5.4</ecNumber>
    </recommendedName>
</protein>
<evidence type="ECO:0000313" key="13">
    <source>
        <dbReference type="EMBL" id="BBY80083.1"/>
    </source>
</evidence>
<evidence type="ECO:0000256" key="10">
    <source>
        <dbReference type="PIRSR" id="PIRSR001589-2"/>
    </source>
</evidence>
<proteinExistence type="predicted"/>
<dbReference type="InterPro" id="IPR050795">
    <property type="entry name" value="Asn_Synthetase"/>
</dbReference>
<keyword evidence="9" id="KW-0315">Glutamine amidotransferase</keyword>
<accession>A0A7I7UGR2</accession>
<dbReference type="GO" id="GO:0004066">
    <property type="term" value="F:asparagine synthase (glutamine-hydrolyzing) activity"/>
    <property type="evidence" value="ECO:0007669"/>
    <property type="project" value="UniProtKB-EC"/>
</dbReference>
<dbReference type="GO" id="GO:0006529">
    <property type="term" value="P:asparagine biosynthetic process"/>
    <property type="evidence" value="ECO:0007669"/>
    <property type="project" value="UniProtKB-KW"/>
</dbReference>
<dbReference type="PROSITE" id="PS51278">
    <property type="entry name" value="GATASE_TYPE_2"/>
    <property type="match status" value="1"/>
</dbReference>
<feature type="binding site" evidence="10">
    <location>
        <position position="245"/>
    </location>
    <ligand>
        <name>ATP</name>
        <dbReference type="ChEBI" id="CHEBI:30616"/>
    </ligand>
</feature>
<evidence type="ECO:0000256" key="2">
    <source>
        <dbReference type="ARBA" id="ARBA00022598"/>
    </source>
</evidence>
<keyword evidence="4 10" id="KW-0547">Nucleotide-binding</keyword>
<dbReference type="Gene3D" id="3.40.50.620">
    <property type="entry name" value="HUPs"/>
    <property type="match status" value="1"/>
</dbReference>
<evidence type="ECO:0000256" key="5">
    <source>
        <dbReference type="ARBA" id="ARBA00022840"/>
    </source>
</evidence>
<dbReference type="PANTHER" id="PTHR11772">
    <property type="entry name" value="ASPARAGINE SYNTHETASE"/>
    <property type="match status" value="1"/>
</dbReference>
<evidence type="ECO:0000256" key="11">
    <source>
        <dbReference type="PIRSR" id="PIRSR001589-3"/>
    </source>
</evidence>
<sequence length="512" mass="57900">MCGLFATNDLSTRNRLPEILRARLAFRGPDWQSPVIEHKGWLLYHARLSIIAPTPEFSQPYITKSGGALLFNGEILNFATLAKQYGLTNSGSDTDILANLLELPGFDLNALEGFFAFIYLDSNGKMTHCARDRFGVKPLVYVKSQNNLAISSEASVLSDLYNLPHSQRALAEYKAFRAPIFTSSYFDGVAEVVPGTCLVNGPYFDTLDHVTDDYLPANDVQDALSETLQSAVRSRLVSDVPVGLLLSGGIDSNLIRAYSHRKFQCFTGGTENDYDVEYAESLGSGAVHIVDVSRQKFRTRFSEMIQLRKEPLSVPNEVILSFLAERWQKNGGRVLLSGEAADEFFGGYDRIFYWAANAERFCIDTFLNLYSYADERSIAEDIRADFEHFFRSLPGISPFESVRQFFLKKHLPVLFRRLDFALMYAGVEGREPFAHYEMFKLAMRIKPSQLFINKIGKRPLRELAAKCYGDKFAFEPKVGFPIDVGSIFGYGKTEDRISNYKVWRQENMRLIA</sequence>
<dbReference type="Pfam" id="PF13537">
    <property type="entry name" value="GATase_7"/>
    <property type="match status" value="1"/>
</dbReference>
<dbReference type="SUPFAM" id="SSF52402">
    <property type="entry name" value="Adenine nucleotide alpha hydrolases-like"/>
    <property type="match status" value="1"/>
</dbReference>
<dbReference type="CDD" id="cd01991">
    <property type="entry name" value="Asn_synthase_B_C"/>
    <property type="match status" value="1"/>
</dbReference>
<keyword evidence="5 10" id="KW-0067">ATP-binding</keyword>
<gene>
    <name evidence="13" type="primary">wbmI</name>
    <name evidence="13" type="ORF">MPUL_12410</name>
</gene>
<dbReference type="GO" id="GO:0005829">
    <property type="term" value="C:cytosol"/>
    <property type="evidence" value="ECO:0007669"/>
    <property type="project" value="TreeGrafter"/>
</dbReference>
<comment type="pathway">
    <text evidence="7">Amino-acid biosynthesis.</text>
</comment>
<dbReference type="InterPro" id="IPR001962">
    <property type="entry name" value="Asn_synthase"/>
</dbReference>
<dbReference type="Gene3D" id="3.60.20.10">
    <property type="entry name" value="Glutamine Phosphoribosylpyrophosphate, subunit 1, domain 1"/>
    <property type="match status" value="1"/>
</dbReference>
<feature type="active site" description="For GATase activity" evidence="9">
    <location>
        <position position="2"/>
    </location>
</feature>
<dbReference type="GO" id="GO:0005524">
    <property type="term" value="F:ATP binding"/>
    <property type="evidence" value="ECO:0007669"/>
    <property type="project" value="UniProtKB-KW"/>
</dbReference>
<name>A0A7I7UGR2_MYCPV</name>
<keyword evidence="2" id="KW-0436">Ligase</keyword>